<name>A0AAV4DKA8_9GAST</name>
<evidence type="ECO:0000313" key="1">
    <source>
        <dbReference type="EMBL" id="GFO44717.1"/>
    </source>
</evidence>
<comment type="caution">
    <text evidence="1">The sequence shown here is derived from an EMBL/GenBank/DDBJ whole genome shotgun (WGS) entry which is preliminary data.</text>
</comment>
<organism evidence="1 2">
    <name type="scientific">Plakobranchus ocellatus</name>
    <dbReference type="NCBI Taxonomy" id="259542"/>
    <lineage>
        <taxon>Eukaryota</taxon>
        <taxon>Metazoa</taxon>
        <taxon>Spiralia</taxon>
        <taxon>Lophotrochozoa</taxon>
        <taxon>Mollusca</taxon>
        <taxon>Gastropoda</taxon>
        <taxon>Heterobranchia</taxon>
        <taxon>Euthyneura</taxon>
        <taxon>Panpulmonata</taxon>
        <taxon>Sacoglossa</taxon>
        <taxon>Placobranchoidea</taxon>
        <taxon>Plakobranchidae</taxon>
        <taxon>Plakobranchus</taxon>
    </lineage>
</organism>
<sequence length="171" mass="19220">MRSELVKTSFTTSAVVYFNCAKRNPRMNPFAKALEKNPEVYYRFFVVAGAKEYESVMCLNKRKSLDVSKLKEGLEFLESSDRFQKHLKVTNKFLYNVLGVAMSEDISATAISLRRIGAKHAEILLVFWSVTPHKNCLCFAPGRPGRPSGVDVDAMTSLRNMAATVEALMND</sequence>
<evidence type="ECO:0008006" key="3">
    <source>
        <dbReference type="Google" id="ProtNLM"/>
    </source>
</evidence>
<evidence type="ECO:0000313" key="2">
    <source>
        <dbReference type="Proteomes" id="UP000735302"/>
    </source>
</evidence>
<protein>
    <recommendedName>
        <fullName evidence="3">Globin family profile domain-containing protein</fullName>
    </recommendedName>
</protein>
<keyword evidence="2" id="KW-1185">Reference proteome</keyword>
<dbReference type="EMBL" id="BLXT01007982">
    <property type="protein sequence ID" value="GFO44717.1"/>
    <property type="molecule type" value="Genomic_DNA"/>
</dbReference>
<gene>
    <name evidence="1" type="ORF">PoB_007122200</name>
</gene>
<dbReference type="AlphaFoldDB" id="A0AAV4DKA8"/>
<proteinExistence type="predicted"/>
<dbReference type="Proteomes" id="UP000735302">
    <property type="component" value="Unassembled WGS sequence"/>
</dbReference>
<accession>A0AAV4DKA8</accession>
<reference evidence="1 2" key="1">
    <citation type="journal article" date="2021" name="Elife">
        <title>Chloroplast acquisition without the gene transfer in kleptoplastic sea slugs, Plakobranchus ocellatus.</title>
        <authorList>
            <person name="Maeda T."/>
            <person name="Takahashi S."/>
            <person name="Yoshida T."/>
            <person name="Shimamura S."/>
            <person name="Takaki Y."/>
            <person name="Nagai Y."/>
            <person name="Toyoda A."/>
            <person name="Suzuki Y."/>
            <person name="Arimoto A."/>
            <person name="Ishii H."/>
            <person name="Satoh N."/>
            <person name="Nishiyama T."/>
            <person name="Hasebe M."/>
            <person name="Maruyama T."/>
            <person name="Minagawa J."/>
            <person name="Obokata J."/>
            <person name="Shigenobu S."/>
        </authorList>
    </citation>
    <scope>NUCLEOTIDE SEQUENCE [LARGE SCALE GENOMIC DNA]</scope>
</reference>